<protein>
    <submittedName>
        <fullName evidence="1">Uncharacterized protein</fullName>
    </submittedName>
</protein>
<accession>D7DY15</accession>
<dbReference type="EMBL" id="CP002059">
    <property type="protein sequence ID" value="ADI64343.1"/>
    <property type="molecule type" value="Genomic_DNA"/>
</dbReference>
<dbReference type="Proteomes" id="UP000001511">
    <property type="component" value="Chromosome"/>
</dbReference>
<keyword evidence="2" id="KW-1185">Reference proteome</keyword>
<name>D7DY15_NOSA0</name>
<dbReference type="AlphaFoldDB" id="D7DY15"/>
<proteinExistence type="predicted"/>
<evidence type="ECO:0000313" key="2">
    <source>
        <dbReference type="Proteomes" id="UP000001511"/>
    </source>
</evidence>
<gene>
    <name evidence="1" type="ordered locus">Aazo_2411</name>
</gene>
<sequence length="38" mass="4203">MVSGISKIKSVELVKVTIFSDWGLVTSFALKEYGLNEL</sequence>
<evidence type="ECO:0000313" key="1">
    <source>
        <dbReference type="EMBL" id="ADI64343.1"/>
    </source>
</evidence>
<organism evidence="1 2">
    <name type="scientific">Nostoc azollae (strain 0708)</name>
    <name type="common">Anabaena azollae (strain 0708)</name>
    <dbReference type="NCBI Taxonomy" id="551115"/>
    <lineage>
        <taxon>Bacteria</taxon>
        <taxon>Bacillati</taxon>
        <taxon>Cyanobacteriota</taxon>
        <taxon>Cyanophyceae</taxon>
        <taxon>Nostocales</taxon>
        <taxon>Nostocaceae</taxon>
        <taxon>Trichormus</taxon>
    </lineage>
</organism>
<reference evidence="1 2" key="1">
    <citation type="journal article" date="2010" name="PLoS ONE">
        <title>Genome erosion in a nitrogen-fixing vertically transmitted endosymbiotic multicellular cyanobacterium.</title>
        <authorList>
            <person name="Ran L."/>
            <person name="Larsson J."/>
            <person name="Vigil-Stenman T."/>
            <person name="Nylander J.A."/>
            <person name="Ininbergs K."/>
            <person name="Zheng W.W."/>
            <person name="Lapidus A."/>
            <person name="Lowry S."/>
            <person name="Haselkorn R."/>
            <person name="Bergman B."/>
        </authorList>
    </citation>
    <scope>NUCLEOTIDE SEQUENCE [LARGE SCALE GENOMIC DNA]</scope>
    <source>
        <strain evidence="1 2">0708</strain>
    </source>
</reference>
<dbReference type="KEGG" id="naz:Aazo_2411"/>
<dbReference type="HOGENOM" id="CLU_3330851_0_0_3"/>